<reference evidence="2 3" key="1">
    <citation type="submission" date="2018-11" db="EMBL/GenBank/DDBJ databases">
        <authorList>
            <person name="Zhou Z."/>
            <person name="Wang G."/>
        </authorList>
    </citation>
    <scope>NUCLEOTIDE SEQUENCE [LARGE SCALE GENOMIC DNA]</scope>
    <source>
        <strain evidence="2 3">KCTC52004</strain>
    </source>
</reference>
<dbReference type="InterPro" id="IPR001173">
    <property type="entry name" value="Glyco_trans_2-like"/>
</dbReference>
<dbReference type="SUPFAM" id="SSF53448">
    <property type="entry name" value="Nucleotide-diphospho-sugar transferases"/>
    <property type="match status" value="1"/>
</dbReference>
<dbReference type="Gene3D" id="3.90.550.10">
    <property type="entry name" value="Spore Coat Polysaccharide Biosynthesis Protein SpsA, Chain A"/>
    <property type="match status" value="1"/>
</dbReference>
<feature type="domain" description="Glycosyltransferase 2-like" evidence="1">
    <location>
        <begin position="4"/>
        <end position="168"/>
    </location>
</feature>
<evidence type="ECO:0000313" key="3">
    <source>
        <dbReference type="Proteomes" id="UP000271925"/>
    </source>
</evidence>
<dbReference type="PANTHER" id="PTHR48090:SF7">
    <property type="entry name" value="RFBJ PROTEIN"/>
    <property type="match status" value="1"/>
</dbReference>
<dbReference type="Pfam" id="PF00535">
    <property type="entry name" value="Glycos_transf_2"/>
    <property type="match status" value="1"/>
</dbReference>
<dbReference type="PANTHER" id="PTHR48090">
    <property type="entry name" value="UNDECAPRENYL-PHOSPHATE 4-DEOXY-4-FORMAMIDO-L-ARABINOSE TRANSFERASE-RELATED"/>
    <property type="match status" value="1"/>
</dbReference>
<dbReference type="InterPro" id="IPR050256">
    <property type="entry name" value="Glycosyltransferase_2"/>
</dbReference>
<keyword evidence="2" id="KW-0808">Transferase</keyword>
<dbReference type="EMBL" id="RQJO01000008">
    <property type="protein sequence ID" value="RRB03920.1"/>
    <property type="molecule type" value="Genomic_DNA"/>
</dbReference>
<dbReference type="Proteomes" id="UP000271925">
    <property type="component" value="Unassembled WGS sequence"/>
</dbReference>
<keyword evidence="3" id="KW-1185">Reference proteome</keyword>
<dbReference type="RefSeq" id="WP_124874129.1">
    <property type="nucleotide sequence ID" value="NZ_RQJO01000008.1"/>
</dbReference>
<organism evidence="2 3">
    <name type="scientific">Larkinella rosea</name>
    <dbReference type="NCBI Taxonomy" id="2025312"/>
    <lineage>
        <taxon>Bacteria</taxon>
        <taxon>Pseudomonadati</taxon>
        <taxon>Bacteroidota</taxon>
        <taxon>Cytophagia</taxon>
        <taxon>Cytophagales</taxon>
        <taxon>Spirosomataceae</taxon>
        <taxon>Larkinella</taxon>
    </lineage>
</organism>
<evidence type="ECO:0000259" key="1">
    <source>
        <dbReference type="Pfam" id="PF00535"/>
    </source>
</evidence>
<protein>
    <submittedName>
        <fullName evidence="2">Glycosyltransferase family 2 protein</fullName>
    </submittedName>
</protein>
<dbReference type="AlphaFoldDB" id="A0A3P1BS49"/>
<proteinExistence type="predicted"/>
<sequence length="254" mass="29364">MKLSVVIPAYNEQDSIPETLRSLYVTLSKYGIPHEIFVTNDNSKDRTAEVLDQLMLEIPTLVYQTNPGPNGFGYAVRYGLERFSGDCVAVFMADMSDDPEDLVKFYNKMLEGDYDCVFGSRWNKGGKVVDYPQLKKYINRLANFIIRITMGIRYNDTTNAFKLYKRETMEGLKPFLSPHFNLTVELPLKAMVRGYTFAVVPNSWTNRKYGESKLKIKEMGSRYFFILMYCLIEKFFSRGDFRKKTAKPSVPVSR</sequence>
<evidence type="ECO:0000313" key="2">
    <source>
        <dbReference type="EMBL" id="RRB03920.1"/>
    </source>
</evidence>
<accession>A0A3P1BS49</accession>
<dbReference type="CDD" id="cd04179">
    <property type="entry name" value="DPM_DPG-synthase_like"/>
    <property type="match status" value="1"/>
</dbReference>
<comment type="caution">
    <text evidence="2">The sequence shown here is derived from an EMBL/GenBank/DDBJ whole genome shotgun (WGS) entry which is preliminary data.</text>
</comment>
<dbReference type="InterPro" id="IPR029044">
    <property type="entry name" value="Nucleotide-diphossugar_trans"/>
</dbReference>
<gene>
    <name evidence="2" type="ORF">EHT25_10320</name>
</gene>
<dbReference type="OrthoDB" id="9810303at2"/>
<dbReference type="GO" id="GO:0016740">
    <property type="term" value="F:transferase activity"/>
    <property type="evidence" value="ECO:0007669"/>
    <property type="project" value="UniProtKB-KW"/>
</dbReference>
<name>A0A3P1BS49_9BACT</name>